<organism evidence="1 2">
    <name type="scientific">Tetragonisca angustula</name>
    <dbReference type="NCBI Taxonomy" id="166442"/>
    <lineage>
        <taxon>Eukaryota</taxon>
        <taxon>Metazoa</taxon>
        <taxon>Ecdysozoa</taxon>
        <taxon>Arthropoda</taxon>
        <taxon>Hexapoda</taxon>
        <taxon>Insecta</taxon>
        <taxon>Pterygota</taxon>
        <taxon>Neoptera</taxon>
        <taxon>Endopterygota</taxon>
        <taxon>Hymenoptera</taxon>
        <taxon>Apocrita</taxon>
        <taxon>Aculeata</taxon>
        <taxon>Apoidea</taxon>
        <taxon>Anthophila</taxon>
        <taxon>Apidae</taxon>
        <taxon>Tetragonisca</taxon>
    </lineage>
</organism>
<dbReference type="AlphaFoldDB" id="A0AAW1A4Q2"/>
<dbReference type="EMBL" id="JAWNGG020000058">
    <property type="protein sequence ID" value="KAK9304909.1"/>
    <property type="molecule type" value="Genomic_DNA"/>
</dbReference>
<keyword evidence="2" id="KW-1185">Reference proteome</keyword>
<name>A0AAW1A4Q2_9HYME</name>
<reference evidence="1 2" key="1">
    <citation type="submission" date="2024-05" db="EMBL/GenBank/DDBJ databases">
        <title>The nuclear and mitochondrial genome assemblies of Tetragonisca angustula (Apidae: Meliponini), a tiny yet remarkable pollinator in the Neotropics.</title>
        <authorList>
            <person name="Ferrari R."/>
            <person name="Ricardo P.C."/>
            <person name="Dias F.C."/>
            <person name="Araujo N.S."/>
            <person name="Soares D.O."/>
            <person name="Zhou Q.-S."/>
            <person name="Zhu C.-D."/>
            <person name="Coutinho L."/>
            <person name="Airas M.C."/>
            <person name="Batista T.M."/>
        </authorList>
    </citation>
    <scope>NUCLEOTIDE SEQUENCE [LARGE SCALE GENOMIC DNA]</scope>
    <source>
        <strain evidence="1">ASF017062</strain>
        <tissue evidence="1">Abdomen</tissue>
    </source>
</reference>
<evidence type="ECO:0000313" key="2">
    <source>
        <dbReference type="Proteomes" id="UP001432146"/>
    </source>
</evidence>
<accession>A0AAW1A4Q2</accession>
<dbReference type="Proteomes" id="UP001432146">
    <property type="component" value="Unassembled WGS sequence"/>
</dbReference>
<protein>
    <submittedName>
        <fullName evidence="1">Uncharacterized protein</fullName>
    </submittedName>
</protein>
<sequence>MHANFLENFPSNVADLCNCERVGCFLYASSPGILFLDRVKIDADKRSNSVYHSFTPDTKEIHSLPWKFSPRRLGGNNIAATSTLERRIFWRMKLSISAVLLGLIWTVGIANASMETYSHDYILVAPLRCRAGYVRLGGRCRRLL</sequence>
<gene>
    <name evidence="1" type="ORF">QLX08_003856</name>
</gene>
<evidence type="ECO:0000313" key="1">
    <source>
        <dbReference type="EMBL" id="KAK9304909.1"/>
    </source>
</evidence>
<comment type="caution">
    <text evidence="1">The sequence shown here is derived from an EMBL/GenBank/DDBJ whole genome shotgun (WGS) entry which is preliminary data.</text>
</comment>
<proteinExistence type="predicted"/>